<gene>
    <name evidence="3" type="ORF">E1757_19910</name>
</gene>
<dbReference type="Gene3D" id="3.40.50.720">
    <property type="entry name" value="NAD(P)-binding Rossmann-like Domain"/>
    <property type="match status" value="1"/>
</dbReference>
<dbReference type="GO" id="GO:0008206">
    <property type="term" value="P:bile acid metabolic process"/>
    <property type="evidence" value="ECO:0007669"/>
    <property type="project" value="UniProtKB-ARBA"/>
</dbReference>
<dbReference type="PROSITE" id="PS00061">
    <property type="entry name" value="ADH_SHORT"/>
    <property type="match status" value="1"/>
</dbReference>
<comment type="similarity">
    <text evidence="1">Belongs to the short-chain dehydrogenases/reductases (SDR) family.</text>
</comment>
<proteinExistence type="inferred from homology"/>
<dbReference type="AlphaFoldDB" id="A0A4R5KIS4"/>
<dbReference type="OrthoDB" id="9803333at2"/>
<dbReference type="SUPFAM" id="SSF51735">
    <property type="entry name" value="NAD(P)-binding Rossmann-fold domains"/>
    <property type="match status" value="1"/>
</dbReference>
<name>A0A4R5KIS4_9BACL</name>
<dbReference type="InterPro" id="IPR002347">
    <property type="entry name" value="SDR_fam"/>
</dbReference>
<dbReference type="NCBIfam" id="NF005559">
    <property type="entry name" value="PRK07231.1"/>
    <property type="match status" value="1"/>
</dbReference>
<accession>A0A4R5KIS4</accession>
<dbReference type="PANTHER" id="PTHR42760">
    <property type="entry name" value="SHORT-CHAIN DEHYDROGENASES/REDUCTASES FAMILY MEMBER"/>
    <property type="match status" value="1"/>
</dbReference>
<evidence type="ECO:0000313" key="3">
    <source>
        <dbReference type="EMBL" id="TDF95383.1"/>
    </source>
</evidence>
<protein>
    <submittedName>
        <fullName evidence="3">Glucose 1-dehydrogenase</fullName>
        <ecNumber evidence="3">1.1.1.47</ecNumber>
    </submittedName>
</protein>
<keyword evidence="4" id="KW-1185">Reference proteome</keyword>
<dbReference type="Proteomes" id="UP000295636">
    <property type="component" value="Unassembled WGS sequence"/>
</dbReference>
<dbReference type="PRINTS" id="PR00080">
    <property type="entry name" value="SDRFAMILY"/>
</dbReference>
<dbReference type="EC" id="1.1.1.47" evidence="3"/>
<evidence type="ECO:0000313" key="4">
    <source>
        <dbReference type="Proteomes" id="UP000295636"/>
    </source>
</evidence>
<comment type="caution">
    <text evidence="3">The sequence shown here is derived from an EMBL/GenBank/DDBJ whole genome shotgun (WGS) entry which is preliminary data.</text>
</comment>
<sequence length="254" mass="27013">MSKKMFDITNKIALVVGGGGGIGGASALSMAEFGATIVVADLNLVAAEEQAHQIEKLGGRAMPLHVDITSPAQVERMAELTISEFGKIDILLNSTGATVRKPLLDMTTEEWNHVLNVNLTGAFHLSKAIGREMINKHRGKIIHIASTGGIRAGANFSVYGASKAALIHMVKGLALEWAPYKINVNAIAPTATETNFTAAYYAENPDKKEKTVKNHPFGRIGRLDDYVGAAVYLASPASDFVNGEVIVIDSGKTI</sequence>
<dbReference type="InterPro" id="IPR020904">
    <property type="entry name" value="Sc_DH/Rdtase_CS"/>
</dbReference>
<dbReference type="RefSeq" id="WP_133231344.1">
    <property type="nucleotide sequence ID" value="NZ_SMRT01000010.1"/>
</dbReference>
<dbReference type="InterPro" id="IPR036291">
    <property type="entry name" value="NAD(P)-bd_dom_sf"/>
</dbReference>
<keyword evidence="2 3" id="KW-0560">Oxidoreductase</keyword>
<evidence type="ECO:0000256" key="1">
    <source>
        <dbReference type="ARBA" id="ARBA00006484"/>
    </source>
</evidence>
<dbReference type="PANTHER" id="PTHR42760:SF115">
    <property type="entry name" value="3-OXOACYL-[ACYL-CARRIER-PROTEIN] REDUCTASE FABG"/>
    <property type="match status" value="1"/>
</dbReference>
<reference evidence="3 4" key="1">
    <citation type="submission" date="2019-03" db="EMBL/GenBank/DDBJ databases">
        <title>This is whole genome sequence of Paenibacillus sp MS74 strain.</title>
        <authorList>
            <person name="Trinh H.N."/>
        </authorList>
    </citation>
    <scope>NUCLEOTIDE SEQUENCE [LARGE SCALE GENOMIC DNA]</scope>
    <source>
        <strain evidence="3 4">MS74</strain>
    </source>
</reference>
<dbReference type="Pfam" id="PF13561">
    <property type="entry name" value="adh_short_C2"/>
    <property type="match status" value="1"/>
</dbReference>
<dbReference type="GO" id="GO:0047936">
    <property type="term" value="F:glucose 1-dehydrogenase [NAD(P)+] activity"/>
    <property type="evidence" value="ECO:0007669"/>
    <property type="project" value="UniProtKB-EC"/>
</dbReference>
<dbReference type="PRINTS" id="PR00081">
    <property type="entry name" value="GDHRDH"/>
</dbReference>
<dbReference type="FunFam" id="3.40.50.720:FF:000084">
    <property type="entry name" value="Short-chain dehydrogenase reductase"/>
    <property type="match status" value="1"/>
</dbReference>
<organism evidence="3 4">
    <name type="scientific">Paenibacillus piri</name>
    <dbReference type="NCBI Taxonomy" id="2547395"/>
    <lineage>
        <taxon>Bacteria</taxon>
        <taxon>Bacillati</taxon>
        <taxon>Bacillota</taxon>
        <taxon>Bacilli</taxon>
        <taxon>Bacillales</taxon>
        <taxon>Paenibacillaceae</taxon>
        <taxon>Paenibacillus</taxon>
    </lineage>
</organism>
<dbReference type="EMBL" id="SMRT01000010">
    <property type="protein sequence ID" value="TDF95383.1"/>
    <property type="molecule type" value="Genomic_DNA"/>
</dbReference>
<evidence type="ECO:0000256" key="2">
    <source>
        <dbReference type="ARBA" id="ARBA00023002"/>
    </source>
</evidence>